<dbReference type="EMBL" id="JAPJDA010000028">
    <property type="protein sequence ID" value="MCX2839493.1"/>
    <property type="molecule type" value="Genomic_DNA"/>
</dbReference>
<dbReference type="AlphaFoldDB" id="A0A9X3CZJ2"/>
<organism evidence="1 2">
    <name type="scientific">Salinimicrobium profundisediminis</name>
    <dbReference type="NCBI Taxonomy" id="2994553"/>
    <lineage>
        <taxon>Bacteria</taxon>
        <taxon>Pseudomonadati</taxon>
        <taxon>Bacteroidota</taxon>
        <taxon>Flavobacteriia</taxon>
        <taxon>Flavobacteriales</taxon>
        <taxon>Flavobacteriaceae</taxon>
        <taxon>Salinimicrobium</taxon>
    </lineage>
</organism>
<gene>
    <name evidence="1" type="ORF">OQ279_15200</name>
</gene>
<reference evidence="1" key="1">
    <citation type="submission" date="2022-11" db="EMBL/GenBank/DDBJ databases">
        <title>Salinimicrobium profundisediminis sp. nov., isolated from deep-sea sediment of the Mariana Trench.</title>
        <authorList>
            <person name="Fu H."/>
        </authorList>
    </citation>
    <scope>NUCLEOTIDE SEQUENCE</scope>
    <source>
        <strain evidence="1">MT39</strain>
    </source>
</reference>
<keyword evidence="2" id="KW-1185">Reference proteome</keyword>
<dbReference type="RefSeq" id="WP_266070854.1">
    <property type="nucleotide sequence ID" value="NZ_JAPJDA010000028.1"/>
</dbReference>
<proteinExistence type="predicted"/>
<comment type="caution">
    <text evidence="1">The sequence shown here is derived from an EMBL/GenBank/DDBJ whole genome shotgun (WGS) entry which is preliminary data.</text>
</comment>
<accession>A0A9X3CZJ2</accession>
<sequence>MQQQPKITIKLLVLFLAFFSIGGGSGYAFNFSEVHEEQSSSSEKLAAANPLSVAYRENLFQELPELQQNPWPAISSLGFNSFSLCENPSGASYFSFNRDLRKDLKIQLFPKHFFL</sequence>
<evidence type="ECO:0000313" key="2">
    <source>
        <dbReference type="Proteomes" id="UP001148482"/>
    </source>
</evidence>
<evidence type="ECO:0000313" key="1">
    <source>
        <dbReference type="EMBL" id="MCX2839493.1"/>
    </source>
</evidence>
<name>A0A9X3CZJ2_9FLAO</name>
<dbReference type="Proteomes" id="UP001148482">
    <property type="component" value="Unassembled WGS sequence"/>
</dbReference>
<protein>
    <submittedName>
        <fullName evidence="1">Uncharacterized protein</fullName>
    </submittedName>
</protein>